<dbReference type="EMBL" id="JAMCCK010000021">
    <property type="protein sequence ID" value="MCL3994837.1"/>
    <property type="molecule type" value="Genomic_DNA"/>
</dbReference>
<evidence type="ECO:0000256" key="2">
    <source>
        <dbReference type="ARBA" id="ARBA00009323"/>
    </source>
</evidence>
<evidence type="ECO:0000256" key="1">
    <source>
        <dbReference type="ARBA" id="ARBA00004431"/>
    </source>
</evidence>
<keyword evidence="4" id="KW-0749">Sporulation</keyword>
<dbReference type="InterPro" id="IPR006776">
    <property type="entry name" value="SsgB"/>
</dbReference>
<dbReference type="Gene3D" id="2.30.31.20">
    <property type="entry name" value="Sporulation-specific cell division protein SsgB"/>
    <property type="match status" value="1"/>
</dbReference>
<comment type="caution">
    <text evidence="7">The sequence shown here is derived from an EMBL/GenBank/DDBJ whole genome shotgun (WGS) entry which is preliminary data.</text>
</comment>
<name>A0ABT0NVL6_9ACTN</name>
<dbReference type="InterPro" id="IPR038658">
    <property type="entry name" value="SsgB_sf"/>
</dbReference>
<evidence type="ECO:0000313" key="7">
    <source>
        <dbReference type="EMBL" id="MCL3994837.1"/>
    </source>
</evidence>
<keyword evidence="8" id="KW-1185">Reference proteome</keyword>
<sequence>MTDYVDHALDMELTGPEGVRVTVPTRLRYRADEPLAVQFRFDRAASGPALWVFARELLTEGLSAPAGEGDVRVWPTRADGRELLHVALSAPGGSAHLTTALAPVREWLCRTYRLVPADRESEALDLEHHLTRFLEDSS</sequence>
<evidence type="ECO:0000256" key="5">
    <source>
        <dbReference type="ARBA" id="ARBA00023210"/>
    </source>
</evidence>
<comment type="similarity">
    <text evidence="2">Belongs to the SsgA family.</text>
</comment>
<proteinExistence type="inferred from homology"/>
<gene>
    <name evidence="7" type="ORF">M4438_15170</name>
</gene>
<reference evidence="7 8" key="1">
    <citation type="submission" date="2022-05" db="EMBL/GenBank/DDBJ databases">
        <title>Genome Resource of Streptomyces lavenduligriseus GA1-1, a Strain with Broad-Spectrum Antifungal Activity against Phytopathogenic Fungi.</title>
        <authorList>
            <person name="Qi D."/>
        </authorList>
    </citation>
    <scope>NUCLEOTIDE SEQUENCE [LARGE SCALE GENOMIC DNA]</scope>
    <source>
        <strain evidence="7 8">GA1-1</strain>
    </source>
</reference>
<dbReference type="Pfam" id="PF04686">
    <property type="entry name" value="SsgA"/>
    <property type="match status" value="1"/>
</dbReference>
<keyword evidence="6" id="KW-0131">Cell cycle</keyword>
<keyword evidence="3" id="KW-0132">Cell division</keyword>
<dbReference type="RefSeq" id="WP_249460265.1">
    <property type="nucleotide sequence ID" value="NZ_JAMCCK010000021.1"/>
</dbReference>
<accession>A0ABT0NVL6</accession>
<evidence type="ECO:0000256" key="3">
    <source>
        <dbReference type="ARBA" id="ARBA00022618"/>
    </source>
</evidence>
<keyword evidence="5" id="KW-0717">Septation</keyword>
<evidence type="ECO:0000256" key="6">
    <source>
        <dbReference type="ARBA" id="ARBA00023306"/>
    </source>
</evidence>
<evidence type="ECO:0000256" key="4">
    <source>
        <dbReference type="ARBA" id="ARBA00022969"/>
    </source>
</evidence>
<evidence type="ECO:0000313" key="8">
    <source>
        <dbReference type="Proteomes" id="UP001202052"/>
    </source>
</evidence>
<dbReference type="Proteomes" id="UP001202052">
    <property type="component" value="Unassembled WGS sequence"/>
</dbReference>
<comment type="subcellular location">
    <subcellularLocation>
        <location evidence="1">Cell septum</location>
    </subcellularLocation>
</comment>
<organism evidence="7 8">
    <name type="scientific">Streptomyces lavenduligriseus</name>
    <dbReference type="NCBI Taxonomy" id="67315"/>
    <lineage>
        <taxon>Bacteria</taxon>
        <taxon>Bacillati</taxon>
        <taxon>Actinomycetota</taxon>
        <taxon>Actinomycetes</taxon>
        <taxon>Kitasatosporales</taxon>
        <taxon>Streptomycetaceae</taxon>
        <taxon>Streptomyces</taxon>
    </lineage>
</organism>
<protein>
    <submittedName>
        <fullName evidence="7">SsgA family sporulation/cell division regulator</fullName>
    </submittedName>
</protein>